<evidence type="ECO:0000313" key="2">
    <source>
        <dbReference type="Proteomes" id="UP000662618"/>
    </source>
</evidence>
<proteinExistence type="predicted"/>
<reference evidence="1" key="1">
    <citation type="submission" date="2020-12" db="EMBL/GenBank/DDBJ databases">
        <authorList>
            <person name="Rodrigo-Torres L."/>
            <person name="Arahal R. D."/>
            <person name="Lucena T."/>
        </authorList>
    </citation>
    <scope>NUCLEOTIDE SEQUENCE</scope>
    <source>
        <strain evidence="1">CECT 9390</strain>
    </source>
</reference>
<protein>
    <submittedName>
        <fullName evidence="1">Uncharacterized protein</fullName>
    </submittedName>
</protein>
<gene>
    <name evidence="1" type="ORF">CHRY9390_01094</name>
</gene>
<dbReference type="Proteomes" id="UP000662618">
    <property type="component" value="Unassembled WGS sequence"/>
</dbReference>
<name>A0A9N8MGT9_9FLAO</name>
<dbReference type="EMBL" id="CAJIMS010000001">
    <property type="protein sequence ID" value="CAD7803553.1"/>
    <property type="molecule type" value="Genomic_DNA"/>
</dbReference>
<evidence type="ECO:0000313" key="1">
    <source>
        <dbReference type="EMBL" id="CAD7803553.1"/>
    </source>
</evidence>
<comment type="caution">
    <text evidence="1">The sequence shown here is derived from an EMBL/GenBank/DDBJ whole genome shotgun (WGS) entry which is preliminary data.</text>
</comment>
<keyword evidence="2" id="KW-1185">Reference proteome</keyword>
<dbReference type="AlphaFoldDB" id="A0A9N8MGT9"/>
<accession>A0A9N8MGT9</accession>
<sequence>MINTRFSEGSVKEMVGKIKKGINLIPFFIYLIIISS</sequence>
<organism evidence="1 2">
    <name type="scientific">Chryseobacterium aquaeductus</name>
    <dbReference type="NCBI Taxonomy" id="2675056"/>
    <lineage>
        <taxon>Bacteria</taxon>
        <taxon>Pseudomonadati</taxon>
        <taxon>Bacteroidota</taxon>
        <taxon>Flavobacteriia</taxon>
        <taxon>Flavobacteriales</taxon>
        <taxon>Weeksellaceae</taxon>
        <taxon>Chryseobacterium group</taxon>
        <taxon>Chryseobacterium</taxon>
    </lineage>
</organism>